<evidence type="ECO:0008006" key="3">
    <source>
        <dbReference type="Google" id="ProtNLM"/>
    </source>
</evidence>
<name>A0A371FUL9_MUCPR</name>
<keyword evidence="2" id="KW-1185">Reference proteome</keyword>
<proteinExistence type="predicted"/>
<sequence>MRFVSAYEKCQRAGMAIGQRHEIPQQPILFCEVFDMSNIDFMGSFQSLKETFTSSLSLTTSRDGWKLTPPRQMMQKLLFGVSRALIGDQGSHFYNKTMSTLLEKYGIPYGRIGQPIGLHSECPPTESSSVRHVTCQLRLSTVPIGQEV</sequence>
<gene>
    <name evidence="1" type="ORF">CR513_37313</name>
</gene>
<comment type="caution">
    <text evidence="1">The sequence shown here is derived from an EMBL/GenBank/DDBJ whole genome shotgun (WGS) entry which is preliminary data.</text>
</comment>
<organism evidence="1 2">
    <name type="scientific">Mucuna pruriens</name>
    <name type="common">Velvet bean</name>
    <name type="synonym">Dolichos pruriens</name>
    <dbReference type="NCBI Taxonomy" id="157652"/>
    <lineage>
        <taxon>Eukaryota</taxon>
        <taxon>Viridiplantae</taxon>
        <taxon>Streptophyta</taxon>
        <taxon>Embryophyta</taxon>
        <taxon>Tracheophyta</taxon>
        <taxon>Spermatophyta</taxon>
        <taxon>Magnoliopsida</taxon>
        <taxon>eudicotyledons</taxon>
        <taxon>Gunneridae</taxon>
        <taxon>Pentapetalae</taxon>
        <taxon>rosids</taxon>
        <taxon>fabids</taxon>
        <taxon>Fabales</taxon>
        <taxon>Fabaceae</taxon>
        <taxon>Papilionoideae</taxon>
        <taxon>50 kb inversion clade</taxon>
        <taxon>NPAAA clade</taxon>
        <taxon>indigoferoid/millettioid clade</taxon>
        <taxon>Phaseoleae</taxon>
        <taxon>Mucuna</taxon>
    </lineage>
</organism>
<reference evidence="1" key="1">
    <citation type="submission" date="2018-05" db="EMBL/GenBank/DDBJ databases">
        <title>Draft genome of Mucuna pruriens seed.</title>
        <authorList>
            <person name="Nnadi N.E."/>
            <person name="Vos R."/>
            <person name="Hasami M.H."/>
            <person name="Devisetty U.K."/>
            <person name="Aguiy J.C."/>
        </authorList>
    </citation>
    <scope>NUCLEOTIDE SEQUENCE [LARGE SCALE GENOMIC DNA]</scope>
    <source>
        <strain evidence="1">JCA_2017</strain>
    </source>
</reference>
<dbReference type="AlphaFoldDB" id="A0A371FUL9"/>
<dbReference type="EMBL" id="QJKJ01007784">
    <property type="protein sequence ID" value="RDX81962.1"/>
    <property type="molecule type" value="Genomic_DNA"/>
</dbReference>
<evidence type="ECO:0000313" key="1">
    <source>
        <dbReference type="EMBL" id="RDX81962.1"/>
    </source>
</evidence>
<feature type="non-terminal residue" evidence="1">
    <location>
        <position position="1"/>
    </location>
</feature>
<evidence type="ECO:0000313" key="2">
    <source>
        <dbReference type="Proteomes" id="UP000257109"/>
    </source>
</evidence>
<accession>A0A371FUL9</accession>
<protein>
    <recommendedName>
        <fullName evidence="3">Integrase catalytic domain-containing protein</fullName>
    </recommendedName>
</protein>
<dbReference type="Proteomes" id="UP000257109">
    <property type="component" value="Unassembled WGS sequence"/>
</dbReference>